<reference evidence="3" key="1">
    <citation type="submission" date="2017-06" db="EMBL/GenBank/DDBJ databases">
        <authorList>
            <person name="Varghese N."/>
            <person name="Submissions S."/>
        </authorList>
    </citation>
    <scope>NUCLEOTIDE SEQUENCE [LARGE SCALE GENOMIC DNA]</scope>
    <source>
        <strain evidence="3">DSM 46839</strain>
    </source>
</reference>
<dbReference type="Proteomes" id="UP000198373">
    <property type="component" value="Unassembled WGS sequence"/>
</dbReference>
<proteinExistence type="predicted"/>
<dbReference type="EMBL" id="FZOO01000002">
    <property type="protein sequence ID" value="SNS21014.1"/>
    <property type="molecule type" value="Genomic_DNA"/>
</dbReference>
<keyword evidence="3" id="KW-1185">Reference proteome</keyword>
<evidence type="ECO:0000256" key="1">
    <source>
        <dbReference type="SAM" id="MobiDB-lite"/>
    </source>
</evidence>
<accession>A0A239CNE4</accession>
<dbReference type="OrthoDB" id="226361at2"/>
<gene>
    <name evidence="2" type="ORF">SAMN06893096_102517</name>
</gene>
<sequence>MPILTRYDTPARLPEPTDGHRDAWSSRVGGIVAALTAEHPQFFDPTAGEVGSDVQAPVVAWTAFPATLLEDATSEEQRWAAADASRDVQDEYCEWSVERDDEGVVTRVTFTTEVPEYFHHLARDPDRLLATYRELVGPDVRPEDLVVDGRYQPRNVHNRSTTGRLAHLVQDSNTLEAALRLAAQATVLREDADGHPVTSAMALVRCGRLGDHRRNSDPQIAAAVNDAAATGAEISLQDPVGIYIDRLVIGGMETPDHEDPGTFWTVERGDAQHVLRASYAVPPDRPYRVGDITVAGRPIRFGAQLADRVSVRLTALVRPADHRPERRPCTG</sequence>
<name>A0A239CNE4_9ACTN</name>
<evidence type="ECO:0000313" key="2">
    <source>
        <dbReference type="EMBL" id="SNS21014.1"/>
    </source>
</evidence>
<feature type="region of interest" description="Disordered" evidence="1">
    <location>
        <begin position="1"/>
        <end position="21"/>
    </location>
</feature>
<organism evidence="2 3">
    <name type="scientific">Geodermatophilus pulveris</name>
    <dbReference type="NCBI Taxonomy" id="1564159"/>
    <lineage>
        <taxon>Bacteria</taxon>
        <taxon>Bacillati</taxon>
        <taxon>Actinomycetota</taxon>
        <taxon>Actinomycetes</taxon>
        <taxon>Geodermatophilales</taxon>
        <taxon>Geodermatophilaceae</taxon>
        <taxon>Geodermatophilus</taxon>
    </lineage>
</organism>
<evidence type="ECO:0000313" key="3">
    <source>
        <dbReference type="Proteomes" id="UP000198373"/>
    </source>
</evidence>
<protein>
    <submittedName>
        <fullName evidence="2">Uncharacterized protein</fullName>
    </submittedName>
</protein>
<dbReference type="AlphaFoldDB" id="A0A239CNE4"/>
<dbReference type="RefSeq" id="WP_089304681.1">
    <property type="nucleotide sequence ID" value="NZ_FZOO01000002.1"/>
</dbReference>